<keyword evidence="4 6" id="KW-0472">Membrane</keyword>
<evidence type="ECO:0000256" key="6">
    <source>
        <dbReference type="SAM" id="Phobius"/>
    </source>
</evidence>
<evidence type="ECO:0000256" key="5">
    <source>
        <dbReference type="SAM" id="MobiDB-lite"/>
    </source>
</evidence>
<dbReference type="InterPro" id="IPR011701">
    <property type="entry name" value="MFS"/>
</dbReference>
<feature type="transmembrane region" description="Helical" evidence="6">
    <location>
        <begin position="214"/>
        <end position="234"/>
    </location>
</feature>
<evidence type="ECO:0000313" key="8">
    <source>
        <dbReference type="EMBL" id="KAL1896746.1"/>
    </source>
</evidence>
<comment type="subcellular location">
    <subcellularLocation>
        <location evidence="1">Membrane</location>
        <topology evidence="1">Multi-pass membrane protein</topology>
    </subcellularLocation>
</comment>
<feature type="transmembrane region" description="Helical" evidence="6">
    <location>
        <begin position="110"/>
        <end position="133"/>
    </location>
</feature>
<keyword evidence="3 6" id="KW-1133">Transmembrane helix</keyword>
<evidence type="ECO:0000256" key="2">
    <source>
        <dbReference type="ARBA" id="ARBA00022692"/>
    </source>
</evidence>
<feature type="transmembrane region" description="Helical" evidence="6">
    <location>
        <begin position="145"/>
        <end position="164"/>
    </location>
</feature>
<evidence type="ECO:0000256" key="3">
    <source>
        <dbReference type="ARBA" id="ARBA00022989"/>
    </source>
</evidence>
<sequence length="537" mass="57173">MVAEATDTTVYPSGMKLALIMVSIYVAMFLVALDRLIISTVIPQITNDFQSAGDIGWYGTAYMLTLCAFQLVFGKIYQNFSVKTVFLSAILLFEVGSALCGAAPSSIAFIIGRALAGLGAGGIFAGALVIIVHSVPLHNRPKFQGLFGAVFGISSITGPLIGGAFTDHATWRWCFYLNLPLGGVVLVVIFFILDLPASPESHKRTLHEKFRQMNVPGVIALLPAIVCLCLGLQWGGTKYAWSNGRIIALLVLAGVLLIVFSVIQVVLPDQATVPPRIFVQRSILSGFLCSCCTGAHMTLMVYYLPLWFQAIQGVSPVSSAVHLLPMLLGMLVATVGTGFTVSRLGYYTPFLWVGSCLSVVGAGLLTTLKVDSPSSHWIGFQVVYGLGLGASTQAPNMAAQTVLPKADVAIGASLMFFGQQLFSAVFATVGTTALDNQLATRLQSLNVNISPEQIQTTGATDLLENLPSGMHAAALVAYNAALRVCFIIALGMAALSVLGALGMEWQSVKKDINKNEKVTDEEAVDIETSKPREGEKL</sequence>
<evidence type="ECO:0000259" key="7">
    <source>
        <dbReference type="PROSITE" id="PS50850"/>
    </source>
</evidence>
<dbReference type="SUPFAM" id="SSF103473">
    <property type="entry name" value="MFS general substrate transporter"/>
    <property type="match status" value="1"/>
</dbReference>
<feature type="transmembrane region" description="Helical" evidence="6">
    <location>
        <begin position="17"/>
        <end position="43"/>
    </location>
</feature>
<feature type="transmembrane region" description="Helical" evidence="6">
    <location>
        <begin position="85"/>
        <end position="104"/>
    </location>
</feature>
<comment type="caution">
    <text evidence="8">The sequence shown here is derived from an EMBL/GenBank/DDBJ whole genome shotgun (WGS) entry which is preliminary data.</text>
</comment>
<dbReference type="PROSITE" id="PS50850">
    <property type="entry name" value="MFS"/>
    <property type="match status" value="1"/>
</dbReference>
<feature type="transmembrane region" description="Helical" evidence="6">
    <location>
        <begin position="246"/>
        <end position="267"/>
    </location>
</feature>
<evidence type="ECO:0000256" key="1">
    <source>
        <dbReference type="ARBA" id="ARBA00004141"/>
    </source>
</evidence>
<keyword evidence="2 6" id="KW-0812">Transmembrane</keyword>
<dbReference type="Pfam" id="PF07690">
    <property type="entry name" value="MFS_1"/>
    <property type="match status" value="1"/>
</dbReference>
<protein>
    <recommendedName>
        <fullName evidence="7">Major facilitator superfamily (MFS) profile domain-containing protein</fullName>
    </recommendedName>
</protein>
<dbReference type="InterPro" id="IPR036259">
    <property type="entry name" value="MFS_trans_sf"/>
</dbReference>
<dbReference type="Gene3D" id="1.20.1720.10">
    <property type="entry name" value="Multidrug resistance protein D"/>
    <property type="match status" value="1"/>
</dbReference>
<proteinExistence type="predicted"/>
<accession>A0ABR3Z7V8</accession>
<feature type="domain" description="Major facilitator superfamily (MFS) profile" evidence="7">
    <location>
        <begin position="20"/>
        <end position="508"/>
    </location>
</feature>
<feature type="transmembrane region" description="Helical" evidence="6">
    <location>
        <begin position="480"/>
        <end position="501"/>
    </location>
</feature>
<dbReference type="Gene3D" id="1.20.1250.20">
    <property type="entry name" value="MFS general substrate transporter like domains"/>
    <property type="match status" value="1"/>
</dbReference>
<dbReference type="PANTHER" id="PTHR23501:SF153">
    <property type="entry name" value="AFLATOXIN EFFLUX PUMP, PUTATIVE-RELATED"/>
    <property type="match status" value="1"/>
</dbReference>
<feature type="transmembrane region" description="Helical" evidence="6">
    <location>
        <begin position="55"/>
        <end position="73"/>
    </location>
</feature>
<keyword evidence="9" id="KW-1185">Reference proteome</keyword>
<feature type="transmembrane region" description="Helical" evidence="6">
    <location>
        <begin position="346"/>
        <end position="365"/>
    </location>
</feature>
<feature type="region of interest" description="Disordered" evidence="5">
    <location>
        <begin position="517"/>
        <end position="537"/>
    </location>
</feature>
<dbReference type="Proteomes" id="UP001583186">
    <property type="component" value="Unassembled WGS sequence"/>
</dbReference>
<feature type="transmembrane region" description="Helical" evidence="6">
    <location>
        <begin position="408"/>
        <end position="429"/>
    </location>
</feature>
<organism evidence="8 9">
    <name type="scientific">Sporothrix stenoceras</name>
    <dbReference type="NCBI Taxonomy" id="5173"/>
    <lineage>
        <taxon>Eukaryota</taxon>
        <taxon>Fungi</taxon>
        <taxon>Dikarya</taxon>
        <taxon>Ascomycota</taxon>
        <taxon>Pezizomycotina</taxon>
        <taxon>Sordariomycetes</taxon>
        <taxon>Sordariomycetidae</taxon>
        <taxon>Ophiostomatales</taxon>
        <taxon>Ophiostomataceae</taxon>
        <taxon>Sporothrix</taxon>
    </lineage>
</organism>
<name>A0ABR3Z7V8_9PEZI</name>
<feature type="transmembrane region" description="Helical" evidence="6">
    <location>
        <begin position="320"/>
        <end position="339"/>
    </location>
</feature>
<feature type="transmembrane region" description="Helical" evidence="6">
    <location>
        <begin position="287"/>
        <end position="308"/>
    </location>
</feature>
<dbReference type="EMBL" id="JAWCUI010000021">
    <property type="protein sequence ID" value="KAL1896746.1"/>
    <property type="molecule type" value="Genomic_DNA"/>
</dbReference>
<feature type="transmembrane region" description="Helical" evidence="6">
    <location>
        <begin position="377"/>
        <end position="396"/>
    </location>
</feature>
<evidence type="ECO:0000313" key="9">
    <source>
        <dbReference type="Proteomes" id="UP001583186"/>
    </source>
</evidence>
<feature type="transmembrane region" description="Helical" evidence="6">
    <location>
        <begin position="170"/>
        <end position="193"/>
    </location>
</feature>
<feature type="compositionally biased region" description="Basic and acidic residues" evidence="5">
    <location>
        <begin position="527"/>
        <end position="537"/>
    </location>
</feature>
<gene>
    <name evidence="8" type="ORF">Sste5346_004378</name>
</gene>
<dbReference type="InterPro" id="IPR020846">
    <property type="entry name" value="MFS_dom"/>
</dbReference>
<dbReference type="CDD" id="cd17502">
    <property type="entry name" value="MFS_Azr1_MDR_like"/>
    <property type="match status" value="1"/>
</dbReference>
<reference evidence="8 9" key="1">
    <citation type="journal article" date="2024" name="IMA Fungus">
        <title>IMA Genome - F19 : A genome assembly and annotation guide to empower mycologists, including annotated draft genome sequences of Ceratocystis pirilliformis, Diaporthe australafricana, Fusarium ophioides, Paecilomyces lecythidis, and Sporothrix stenoceras.</title>
        <authorList>
            <person name="Aylward J."/>
            <person name="Wilson A.M."/>
            <person name="Visagie C.M."/>
            <person name="Spraker J."/>
            <person name="Barnes I."/>
            <person name="Buitendag C."/>
            <person name="Ceriani C."/>
            <person name="Del Mar Angel L."/>
            <person name="du Plessis D."/>
            <person name="Fuchs T."/>
            <person name="Gasser K."/>
            <person name="Kramer D."/>
            <person name="Li W."/>
            <person name="Munsamy K."/>
            <person name="Piso A."/>
            <person name="Price J.L."/>
            <person name="Sonnekus B."/>
            <person name="Thomas C."/>
            <person name="van der Nest A."/>
            <person name="van Dijk A."/>
            <person name="van Heerden A."/>
            <person name="van Vuuren N."/>
            <person name="Yilmaz N."/>
            <person name="Duong T.A."/>
            <person name="van der Merwe N.A."/>
            <person name="Wingfield M.J."/>
            <person name="Wingfield B.D."/>
        </authorList>
    </citation>
    <scope>NUCLEOTIDE SEQUENCE [LARGE SCALE GENOMIC DNA]</scope>
    <source>
        <strain evidence="8 9">CMW 5346</strain>
    </source>
</reference>
<evidence type="ECO:0000256" key="4">
    <source>
        <dbReference type="ARBA" id="ARBA00023136"/>
    </source>
</evidence>
<dbReference type="PANTHER" id="PTHR23501">
    <property type="entry name" value="MAJOR FACILITATOR SUPERFAMILY"/>
    <property type="match status" value="1"/>
</dbReference>